<evidence type="ECO:0000313" key="3">
    <source>
        <dbReference type="Proteomes" id="UP000622552"/>
    </source>
</evidence>
<protein>
    <submittedName>
        <fullName evidence="2">RimJ/RimL family protein N-acetyltransferase</fullName>
    </submittedName>
</protein>
<organism evidence="2 3">
    <name type="scientific">Longispora fulva</name>
    <dbReference type="NCBI Taxonomy" id="619741"/>
    <lineage>
        <taxon>Bacteria</taxon>
        <taxon>Bacillati</taxon>
        <taxon>Actinomycetota</taxon>
        <taxon>Actinomycetes</taxon>
        <taxon>Micromonosporales</taxon>
        <taxon>Micromonosporaceae</taxon>
        <taxon>Longispora</taxon>
    </lineage>
</organism>
<dbReference type="PROSITE" id="PS51186">
    <property type="entry name" value="GNAT"/>
    <property type="match status" value="1"/>
</dbReference>
<keyword evidence="3" id="KW-1185">Reference proteome</keyword>
<feature type="domain" description="N-acetyltransferase" evidence="1">
    <location>
        <begin position="12"/>
        <end position="176"/>
    </location>
</feature>
<dbReference type="InterPro" id="IPR051908">
    <property type="entry name" value="Ribosomal_N-acetyltransferase"/>
</dbReference>
<accession>A0A8J7GKP2</accession>
<proteinExistence type="predicted"/>
<dbReference type="Proteomes" id="UP000622552">
    <property type="component" value="Unassembled WGS sequence"/>
</dbReference>
<dbReference type="EMBL" id="JADOUF010000001">
    <property type="protein sequence ID" value="MBG6138443.1"/>
    <property type="molecule type" value="Genomic_DNA"/>
</dbReference>
<dbReference type="GO" id="GO:0008999">
    <property type="term" value="F:protein-N-terminal-alanine acetyltransferase activity"/>
    <property type="evidence" value="ECO:0007669"/>
    <property type="project" value="TreeGrafter"/>
</dbReference>
<gene>
    <name evidence="2" type="ORF">IW245_004637</name>
</gene>
<dbReference type="InterPro" id="IPR000182">
    <property type="entry name" value="GNAT_dom"/>
</dbReference>
<dbReference type="PANTHER" id="PTHR43441:SF3">
    <property type="entry name" value="ACETYLTRANSFERASE"/>
    <property type="match status" value="1"/>
</dbReference>
<dbReference type="AlphaFoldDB" id="A0A8J7GKP2"/>
<dbReference type="GO" id="GO:1990189">
    <property type="term" value="F:protein N-terminal-serine acetyltransferase activity"/>
    <property type="evidence" value="ECO:0007669"/>
    <property type="project" value="TreeGrafter"/>
</dbReference>
<dbReference type="PANTHER" id="PTHR43441">
    <property type="entry name" value="RIBOSOMAL-PROTEIN-SERINE ACETYLTRANSFERASE"/>
    <property type="match status" value="1"/>
</dbReference>
<reference evidence="2" key="1">
    <citation type="submission" date="2020-11" db="EMBL/GenBank/DDBJ databases">
        <title>Sequencing the genomes of 1000 actinobacteria strains.</title>
        <authorList>
            <person name="Klenk H.-P."/>
        </authorList>
    </citation>
    <scope>NUCLEOTIDE SEQUENCE</scope>
    <source>
        <strain evidence="2">DSM 45356</strain>
    </source>
</reference>
<evidence type="ECO:0000259" key="1">
    <source>
        <dbReference type="PROSITE" id="PS51186"/>
    </source>
</evidence>
<dbReference type="RefSeq" id="WP_197005200.1">
    <property type="nucleotide sequence ID" value="NZ_BONS01000037.1"/>
</dbReference>
<sequence length="181" mass="20137">MEPNETLTWEDVVLRRVRPEFADELHELIEDGREHIASWMPWAAEQTYQDTVDFLARSVASWDSGETFNYSIFVDGRLVGGTGMMTRRGPGTLEIGYWLHPDAVGRGIVTRACRAQIAAAFALPGIERVEIVHDAANTRSGAVPARLGFTEVERVPTDTRSKNHTGLDVVWRLNRSGATVS</sequence>
<dbReference type="Gene3D" id="3.40.630.30">
    <property type="match status" value="1"/>
</dbReference>
<evidence type="ECO:0000313" key="2">
    <source>
        <dbReference type="EMBL" id="MBG6138443.1"/>
    </source>
</evidence>
<dbReference type="Pfam" id="PF13302">
    <property type="entry name" value="Acetyltransf_3"/>
    <property type="match status" value="1"/>
</dbReference>
<dbReference type="GO" id="GO:0005737">
    <property type="term" value="C:cytoplasm"/>
    <property type="evidence" value="ECO:0007669"/>
    <property type="project" value="TreeGrafter"/>
</dbReference>
<name>A0A8J7GKP2_9ACTN</name>
<dbReference type="InterPro" id="IPR016181">
    <property type="entry name" value="Acyl_CoA_acyltransferase"/>
</dbReference>
<dbReference type="SUPFAM" id="SSF55729">
    <property type="entry name" value="Acyl-CoA N-acyltransferases (Nat)"/>
    <property type="match status" value="1"/>
</dbReference>
<comment type="caution">
    <text evidence="2">The sequence shown here is derived from an EMBL/GenBank/DDBJ whole genome shotgun (WGS) entry which is preliminary data.</text>
</comment>